<evidence type="ECO:0000256" key="2">
    <source>
        <dbReference type="ARBA" id="ARBA00033753"/>
    </source>
</evidence>
<reference evidence="4" key="1">
    <citation type="journal article" date="2015" name="Nature">
        <title>Complex archaea that bridge the gap between prokaryotes and eukaryotes.</title>
        <authorList>
            <person name="Spang A."/>
            <person name="Saw J.H."/>
            <person name="Jorgensen S.L."/>
            <person name="Zaremba-Niedzwiedzka K."/>
            <person name="Martijn J."/>
            <person name="Lind A.E."/>
            <person name="van Eijk R."/>
            <person name="Schleper C."/>
            <person name="Guy L."/>
            <person name="Ettema T.J."/>
        </authorList>
    </citation>
    <scope>NUCLEOTIDE SEQUENCE</scope>
</reference>
<dbReference type="CDD" id="cd09281">
    <property type="entry name" value="UPF0066"/>
    <property type="match status" value="1"/>
</dbReference>
<organism evidence="4">
    <name type="scientific">marine sediment metagenome</name>
    <dbReference type="NCBI Taxonomy" id="412755"/>
    <lineage>
        <taxon>unclassified sequences</taxon>
        <taxon>metagenomes</taxon>
        <taxon>ecological metagenomes</taxon>
    </lineage>
</organism>
<dbReference type="PANTHER" id="PTHR12818">
    <property type="entry name" value="TRNA (ADENINE(37)-N6)-METHYLTRANSFERASE"/>
    <property type="match status" value="1"/>
</dbReference>
<dbReference type="InterPro" id="IPR040372">
    <property type="entry name" value="YaeB-like"/>
</dbReference>
<evidence type="ECO:0000256" key="1">
    <source>
        <dbReference type="ARBA" id="ARBA00022691"/>
    </source>
</evidence>
<sequence>MEIKLKPIGFAKNQEKQHFGSWDKVATDLVIDEKYQKALKGLEDYSHLIVIYWMHEVKTCDIRHVPQDKVGEVPEVGIFACRCAQRPNPIGVSTVKIIGIKDNVVTVQGLDVVKDTPILDIKPYTPQYDAVTDAEVPDWINKLDY</sequence>
<dbReference type="InterPro" id="IPR036414">
    <property type="entry name" value="YaeB_N_sf"/>
</dbReference>
<dbReference type="SUPFAM" id="SSF118196">
    <property type="entry name" value="YaeB-like"/>
    <property type="match status" value="1"/>
</dbReference>
<comment type="similarity">
    <text evidence="2">Belongs to the tRNA methyltransferase O family.</text>
</comment>
<dbReference type="PROSITE" id="PS51668">
    <property type="entry name" value="TSAA_2"/>
    <property type="match status" value="1"/>
</dbReference>
<keyword evidence="1" id="KW-0949">S-adenosyl-L-methionine</keyword>
<evidence type="ECO:0000259" key="3">
    <source>
        <dbReference type="PROSITE" id="PS51668"/>
    </source>
</evidence>
<evidence type="ECO:0000313" key="4">
    <source>
        <dbReference type="EMBL" id="KKO02767.1"/>
    </source>
</evidence>
<dbReference type="NCBIfam" id="TIGR00104">
    <property type="entry name" value="tRNA_TsaA"/>
    <property type="match status" value="1"/>
</dbReference>
<feature type="domain" description="TsaA-like" evidence="3">
    <location>
        <begin position="5"/>
        <end position="133"/>
    </location>
</feature>
<comment type="caution">
    <text evidence="4">The sequence shown here is derived from an EMBL/GenBank/DDBJ whole genome shotgun (WGS) entry which is preliminary data.</text>
</comment>
<gene>
    <name evidence="4" type="ORF">LCGC14_0102160</name>
</gene>
<dbReference type="Pfam" id="PF01980">
    <property type="entry name" value="TrmO_N"/>
    <property type="match status" value="1"/>
</dbReference>
<dbReference type="Gene3D" id="2.40.30.70">
    <property type="entry name" value="YaeB-like"/>
    <property type="match status" value="1"/>
</dbReference>
<name>A0A0F9XTE9_9ZZZZ</name>
<dbReference type="InterPro" id="IPR023370">
    <property type="entry name" value="TrmO-like_N"/>
</dbReference>
<dbReference type="AlphaFoldDB" id="A0A0F9XTE9"/>
<proteinExistence type="inferred from homology"/>
<dbReference type="InterPro" id="IPR036413">
    <property type="entry name" value="YaeB-like_sf"/>
</dbReference>
<dbReference type="EMBL" id="LAZR01000029">
    <property type="protein sequence ID" value="KKO02767.1"/>
    <property type="molecule type" value="Genomic_DNA"/>
</dbReference>
<dbReference type="PANTHER" id="PTHR12818:SF0">
    <property type="entry name" value="TRNA (ADENINE(37)-N6)-METHYLTRANSFERASE"/>
    <property type="match status" value="1"/>
</dbReference>
<accession>A0A0F9XTE9</accession>
<protein>
    <recommendedName>
        <fullName evidence="3">TsaA-like domain-containing protein</fullName>
    </recommendedName>
</protein>